<evidence type="ECO:0000256" key="1">
    <source>
        <dbReference type="SAM" id="MobiDB-lite"/>
    </source>
</evidence>
<dbReference type="AlphaFoldDB" id="A0A9P4NNG2"/>
<reference evidence="2" key="1">
    <citation type="journal article" date="2020" name="Stud. Mycol.">
        <title>101 Dothideomycetes genomes: a test case for predicting lifestyles and emergence of pathogens.</title>
        <authorList>
            <person name="Haridas S."/>
            <person name="Albert R."/>
            <person name="Binder M."/>
            <person name="Bloem J."/>
            <person name="Labutti K."/>
            <person name="Salamov A."/>
            <person name="Andreopoulos B."/>
            <person name="Baker S."/>
            <person name="Barry K."/>
            <person name="Bills G."/>
            <person name="Bluhm B."/>
            <person name="Cannon C."/>
            <person name="Castanera R."/>
            <person name="Culley D."/>
            <person name="Daum C."/>
            <person name="Ezra D."/>
            <person name="Gonzalez J."/>
            <person name="Henrissat B."/>
            <person name="Kuo A."/>
            <person name="Liang C."/>
            <person name="Lipzen A."/>
            <person name="Lutzoni F."/>
            <person name="Magnuson J."/>
            <person name="Mondo S."/>
            <person name="Nolan M."/>
            <person name="Ohm R."/>
            <person name="Pangilinan J."/>
            <person name="Park H.-J."/>
            <person name="Ramirez L."/>
            <person name="Alfaro M."/>
            <person name="Sun H."/>
            <person name="Tritt A."/>
            <person name="Yoshinaga Y."/>
            <person name="Zwiers L.-H."/>
            <person name="Turgeon B."/>
            <person name="Goodwin S."/>
            <person name="Spatafora J."/>
            <person name="Crous P."/>
            <person name="Grigoriev I."/>
        </authorList>
    </citation>
    <scope>NUCLEOTIDE SEQUENCE</scope>
    <source>
        <strain evidence="2">CBS 130266</strain>
    </source>
</reference>
<organism evidence="2 3">
    <name type="scientific">Tothia fuscella</name>
    <dbReference type="NCBI Taxonomy" id="1048955"/>
    <lineage>
        <taxon>Eukaryota</taxon>
        <taxon>Fungi</taxon>
        <taxon>Dikarya</taxon>
        <taxon>Ascomycota</taxon>
        <taxon>Pezizomycotina</taxon>
        <taxon>Dothideomycetes</taxon>
        <taxon>Pleosporomycetidae</taxon>
        <taxon>Venturiales</taxon>
        <taxon>Cylindrosympodiaceae</taxon>
        <taxon>Tothia</taxon>
    </lineage>
</organism>
<evidence type="ECO:0000313" key="3">
    <source>
        <dbReference type="Proteomes" id="UP000800235"/>
    </source>
</evidence>
<sequence>MDAYTIRPFGQREYAETKDGITKHTRKFGETEWKPIDSPPPPPTSTQSPLQLHLIREKQAEGEPHHWSLFVAREGQSLGNQYQVTGDATMMRYVHATDVDILKLDSINSIYLLEALKDEDEDVVAHIAETEVPPYAENRAAVKENCQGWCVRVVDKLIEELIVNERWHAHLVEMLQPV</sequence>
<proteinExistence type="predicted"/>
<protein>
    <submittedName>
        <fullName evidence="2">Uncharacterized protein</fullName>
    </submittedName>
</protein>
<accession>A0A9P4NNG2</accession>
<dbReference type="Proteomes" id="UP000800235">
    <property type="component" value="Unassembled WGS sequence"/>
</dbReference>
<gene>
    <name evidence="2" type="ORF">EJ08DRAFT_318325</name>
</gene>
<comment type="caution">
    <text evidence="2">The sequence shown here is derived from an EMBL/GenBank/DDBJ whole genome shotgun (WGS) entry which is preliminary data.</text>
</comment>
<dbReference type="InterPro" id="IPR046670">
    <property type="entry name" value="DUF6540"/>
</dbReference>
<name>A0A9P4NNG2_9PEZI</name>
<keyword evidence="3" id="KW-1185">Reference proteome</keyword>
<feature type="region of interest" description="Disordered" evidence="1">
    <location>
        <begin position="24"/>
        <end position="49"/>
    </location>
</feature>
<dbReference type="OrthoDB" id="4342612at2759"/>
<feature type="compositionally biased region" description="Basic and acidic residues" evidence="1">
    <location>
        <begin position="24"/>
        <end position="35"/>
    </location>
</feature>
<dbReference type="Pfam" id="PF20174">
    <property type="entry name" value="DUF6540"/>
    <property type="match status" value="1"/>
</dbReference>
<dbReference type="EMBL" id="MU007053">
    <property type="protein sequence ID" value="KAF2428742.1"/>
    <property type="molecule type" value="Genomic_DNA"/>
</dbReference>
<evidence type="ECO:0000313" key="2">
    <source>
        <dbReference type="EMBL" id="KAF2428742.1"/>
    </source>
</evidence>